<dbReference type="Gene3D" id="3.40.50.720">
    <property type="entry name" value="NAD(P)-binding Rossmann-like Domain"/>
    <property type="match status" value="1"/>
</dbReference>
<dbReference type="Pfam" id="PF00550">
    <property type="entry name" value="PP-binding"/>
    <property type="match status" value="1"/>
</dbReference>
<keyword evidence="9" id="KW-0521">NADP</keyword>
<dbReference type="PANTHER" id="PTHR44845:SF1">
    <property type="entry name" value="L-2-AMINOADIPATE REDUCTASE"/>
    <property type="match status" value="1"/>
</dbReference>
<comment type="caution">
    <text evidence="18">The sequence shown here is derived from an EMBL/GenBank/DDBJ whole genome shotgun (WGS) entry which is preliminary data.</text>
</comment>
<evidence type="ECO:0000256" key="3">
    <source>
        <dbReference type="ARBA" id="ARBA00004827"/>
    </source>
</evidence>
<dbReference type="SMART" id="SM00823">
    <property type="entry name" value="PKS_PP"/>
    <property type="match status" value="1"/>
</dbReference>
<dbReference type="InterPro" id="IPR006162">
    <property type="entry name" value="Ppantetheine_attach_site"/>
</dbReference>
<evidence type="ECO:0000256" key="5">
    <source>
        <dbReference type="ARBA" id="ARBA00013073"/>
    </source>
</evidence>
<keyword evidence="7" id="KW-0597">Phosphoprotein</keyword>
<evidence type="ECO:0000259" key="17">
    <source>
        <dbReference type="PROSITE" id="PS50075"/>
    </source>
</evidence>
<evidence type="ECO:0000256" key="14">
    <source>
        <dbReference type="ARBA" id="ARBA00048260"/>
    </source>
</evidence>
<evidence type="ECO:0000256" key="2">
    <source>
        <dbReference type="ARBA" id="ARBA00003499"/>
    </source>
</evidence>
<name>A0A9N9AA50_9GLOM</name>
<evidence type="ECO:0000256" key="10">
    <source>
        <dbReference type="ARBA" id="ARBA00023002"/>
    </source>
</evidence>
<dbReference type="Gene3D" id="3.40.50.12780">
    <property type="entry name" value="N-terminal domain of ligase-like"/>
    <property type="match status" value="1"/>
</dbReference>
<feature type="non-terminal residue" evidence="18">
    <location>
        <position position="1"/>
    </location>
</feature>
<dbReference type="SUPFAM" id="SSF51735">
    <property type="entry name" value="NAD(P)-binding Rossmann-fold domains"/>
    <property type="match status" value="1"/>
</dbReference>
<dbReference type="PANTHER" id="PTHR44845">
    <property type="entry name" value="CARRIER DOMAIN-CONTAINING PROTEIN"/>
    <property type="match status" value="1"/>
</dbReference>
<dbReference type="InterPro" id="IPR042099">
    <property type="entry name" value="ANL_N_sf"/>
</dbReference>
<evidence type="ECO:0000313" key="18">
    <source>
        <dbReference type="EMBL" id="CAG8523111.1"/>
    </source>
</evidence>
<evidence type="ECO:0000256" key="4">
    <source>
        <dbReference type="ARBA" id="ARBA00012913"/>
    </source>
</evidence>
<evidence type="ECO:0000256" key="9">
    <source>
        <dbReference type="ARBA" id="ARBA00022857"/>
    </source>
</evidence>
<dbReference type="NCBIfam" id="TIGR03443">
    <property type="entry name" value="alpha_am_amid"/>
    <property type="match status" value="1"/>
</dbReference>
<protein>
    <recommendedName>
        <fullName evidence="13">Alpha-aminoadipate reductase</fullName>
        <ecNumber evidence="5">1.2.1.31</ecNumber>
        <ecNumber evidence="4">1.2.1.95</ecNumber>
    </recommendedName>
    <alternativeName>
        <fullName evidence="12">L-aminoadipate-semialdehyde dehydrogenase</fullName>
    </alternativeName>
</protein>
<evidence type="ECO:0000256" key="15">
    <source>
        <dbReference type="ARBA" id="ARBA00048414"/>
    </source>
</evidence>
<evidence type="ECO:0000256" key="12">
    <source>
        <dbReference type="ARBA" id="ARBA00031335"/>
    </source>
</evidence>
<dbReference type="InterPro" id="IPR036291">
    <property type="entry name" value="NAD(P)-bd_dom_sf"/>
</dbReference>
<dbReference type="InterPro" id="IPR014397">
    <property type="entry name" value="Lys2"/>
</dbReference>
<feature type="domain" description="Carrier" evidence="17">
    <location>
        <begin position="910"/>
        <end position="988"/>
    </location>
</feature>
<dbReference type="InterPro" id="IPR045851">
    <property type="entry name" value="AMP-bd_C_sf"/>
</dbReference>
<dbReference type="PIRSF" id="PIRSF001617">
    <property type="entry name" value="Alpha-AR"/>
    <property type="match status" value="1"/>
</dbReference>
<dbReference type="OrthoDB" id="2366376at2759"/>
<evidence type="ECO:0000313" key="19">
    <source>
        <dbReference type="Proteomes" id="UP000789508"/>
    </source>
</evidence>
<dbReference type="Gene3D" id="3.30.559.30">
    <property type="entry name" value="Nonribosomal peptide synthetase, condensation domain"/>
    <property type="match status" value="1"/>
</dbReference>
<proteinExistence type="predicted"/>
<comment type="catalytic activity">
    <reaction evidence="16">
        <text>(S)-2-amino-6-oxohexanoate + NADP(+) + H2O = L-2-aminoadipate + NADPH + 2 H(+)</text>
        <dbReference type="Rhea" id="RHEA:12304"/>
        <dbReference type="ChEBI" id="CHEBI:15377"/>
        <dbReference type="ChEBI" id="CHEBI:15378"/>
        <dbReference type="ChEBI" id="CHEBI:57783"/>
        <dbReference type="ChEBI" id="CHEBI:58321"/>
        <dbReference type="ChEBI" id="CHEBI:58349"/>
        <dbReference type="ChEBI" id="CHEBI:58672"/>
        <dbReference type="EC" id="1.2.1.31"/>
    </reaction>
</comment>
<accession>A0A9N9AA50</accession>
<dbReference type="InterPro" id="IPR020806">
    <property type="entry name" value="PKS_PP-bd"/>
</dbReference>
<evidence type="ECO:0000256" key="6">
    <source>
        <dbReference type="ARBA" id="ARBA00022450"/>
    </source>
</evidence>
<comment type="catalytic activity">
    <reaction evidence="14">
        <text>(S)-2-amino-6-oxohexanoate + AMP + diphosphate + NADP(+) = L-2-aminoadipate + ATP + NADPH + H(+)</text>
        <dbReference type="Rhea" id="RHEA:46936"/>
        <dbReference type="ChEBI" id="CHEBI:15378"/>
        <dbReference type="ChEBI" id="CHEBI:30616"/>
        <dbReference type="ChEBI" id="CHEBI:33019"/>
        <dbReference type="ChEBI" id="CHEBI:57783"/>
        <dbReference type="ChEBI" id="CHEBI:58321"/>
        <dbReference type="ChEBI" id="CHEBI:58349"/>
        <dbReference type="ChEBI" id="CHEBI:58672"/>
        <dbReference type="ChEBI" id="CHEBI:456215"/>
        <dbReference type="EC" id="1.2.1.95"/>
    </reaction>
</comment>
<dbReference type="GO" id="GO:0004043">
    <property type="term" value="F:L-aminoadipate-semialdehyde dehydrogenase [NAD(P)+] activity"/>
    <property type="evidence" value="ECO:0007669"/>
    <property type="project" value="UniProtKB-EC"/>
</dbReference>
<dbReference type="InterPro" id="IPR009081">
    <property type="entry name" value="PP-bd_ACP"/>
</dbReference>
<dbReference type="EC" id="1.2.1.31" evidence="5"/>
<organism evidence="18 19">
    <name type="scientific">Ambispora leptoticha</name>
    <dbReference type="NCBI Taxonomy" id="144679"/>
    <lineage>
        <taxon>Eukaryota</taxon>
        <taxon>Fungi</taxon>
        <taxon>Fungi incertae sedis</taxon>
        <taxon>Mucoromycota</taxon>
        <taxon>Glomeromycotina</taxon>
        <taxon>Glomeromycetes</taxon>
        <taxon>Archaeosporales</taxon>
        <taxon>Ambisporaceae</taxon>
        <taxon>Ambispora</taxon>
    </lineage>
</organism>
<sequence length="1186" mass="133175">MSKGLDDETTTKERLARWKKRLRNPTELQLPTDYPRPLPLQVVEAVQTLHLPEATSYAVLQLSLSIPPLSFSSDQTINKNQNRIVVSENHRHPSPFTILLAAFAVLLYRYTGDEDIIVGSSSDSRNPLFLRLAINPADTFTNVVQRVEQVEQEASADEVPFHLLLSSLFPEDSSSTSNINNSNSTTYITHKSLSRVRFFNQTDTPDNPVLQVTSTFTDLTVFITSHSSSSLRHTLLPAIEICVSYNQILFSSLRINHILDQLIIIINNVAQNKEIPVAQIPILTSKCLEVLPDPTSDLKWGEFKGAITDVFARNAKMWPDRRCVLESVLGNDNEKKIFTYREIHEASNLVAQYLRLKGIEREDVVMVYAYRGVDLVVAVMGVLKAGATFSVIDPAYPPDRQNIYLQVAQPRGIIVLKKAGTLNSTVRSYIQANLSIKCEIPALRILEDNKGVKGGEIDGKDIFDILRGFESQDLGIVIGPDSIGTLSFTSGSTGVRGRHFSLTHYYPWMSQEFGLSEKDRFTMLSGIAHDPIQRDIFTPLFLGAELHVPTSEDIGIPGSLATWMAESKITVTHLTPAMGQLLSANASTPIPSLRNAFFVGDILTKRDCNRLQRLAPNTAIINMYGTTETQRSVSYFTIPPLSSAPTFLASQKDVIPAGKGMQNVQLLVVNRHNMNVLCGVGEIGEIYVRAGGLAEGYLQLEQVTREKFLTNWFSDGKNKNDDDEKGSEEWRAYWKGKRDRLYKTGDLGRYRPDGNVECVGRADDQIKIRGFRIELGEIDTHLSQHPLVRENVTLVRRDKYEEQTLVSYFVPVESSEMAEFLSSTDEDDDEDDAGTKGRQKYRRLIKEIREYLKQKLPSYSVPSVFVPLRKMPLTPNGKIDKPALPFPDTAQLTASKAPSTTHTKDDTHLQNLTPIEQTIHKIWSQLLPEPPKPVIPIDENFFDLGGHSIIATRLIFELRKACGVNVPLGLVFQEPTIRGQAKEIEGILNLELNIANSDNSTNSNNKINKIDVKTMDESSSNTKEDDQVYDYAAELEPLIAEYLLDSYNPLPVNSHRKTIFVTGVTGFLGTFILSSLLDTSNEIKVIAHVRAKSKELALERVQKSLKAHMVWREEWFTENRLEVVCGDLEKERLGIDEDEWRILTEQVDVVIHNGALVHWVYPYTKLRAANVLSTLWAIRLASTHHT</sequence>
<reference evidence="18" key="1">
    <citation type="submission" date="2021-06" db="EMBL/GenBank/DDBJ databases">
        <authorList>
            <person name="Kallberg Y."/>
            <person name="Tangrot J."/>
            <person name="Rosling A."/>
        </authorList>
    </citation>
    <scope>NUCLEOTIDE SEQUENCE</scope>
    <source>
        <strain evidence="18">FL130A</strain>
    </source>
</reference>
<evidence type="ECO:0000256" key="8">
    <source>
        <dbReference type="ARBA" id="ARBA00022605"/>
    </source>
</evidence>
<dbReference type="PROSITE" id="PS50075">
    <property type="entry name" value="CARRIER"/>
    <property type="match status" value="1"/>
</dbReference>
<evidence type="ECO:0000256" key="11">
    <source>
        <dbReference type="ARBA" id="ARBA00023154"/>
    </source>
</evidence>
<dbReference type="InterPro" id="IPR036736">
    <property type="entry name" value="ACP-like_sf"/>
</dbReference>
<evidence type="ECO:0000256" key="13">
    <source>
        <dbReference type="ARBA" id="ARBA00032195"/>
    </source>
</evidence>
<keyword evidence="6" id="KW-0596">Phosphopantetheine</keyword>
<dbReference type="InterPro" id="IPR000873">
    <property type="entry name" value="AMP-dep_synth/lig_dom"/>
</dbReference>
<dbReference type="Pfam" id="PF00501">
    <property type="entry name" value="AMP-binding"/>
    <property type="match status" value="1"/>
</dbReference>
<comment type="function">
    <text evidence="2">Catalyzes the activation of alpha-aminoadipate by ATP-dependent adenylation and the reduction of activated alpha-aminoadipate by NADPH. The activated alpha-aminoadipate is bound to the phosphopantheinyl group of the enzyme itself before it is reduced to (S)-2-amino-6-oxohexanoate.</text>
</comment>
<dbReference type="InterPro" id="IPR013120">
    <property type="entry name" value="FAR_NAD-bd"/>
</dbReference>
<dbReference type="Gene3D" id="1.10.1200.10">
    <property type="entry name" value="ACP-like"/>
    <property type="match status" value="1"/>
</dbReference>
<dbReference type="EC" id="1.2.1.95" evidence="4"/>
<dbReference type="AlphaFoldDB" id="A0A9N9AA50"/>
<dbReference type="PROSITE" id="PS00012">
    <property type="entry name" value="PHOSPHOPANTETHEINE"/>
    <property type="match status" value="1"/>
</dbReference>
<evidence type="ECO:0000256" key="16">
    <source>
        <dbReference type="ARBA" id="ARBA00049537"/>
    </source>
</evidence>
<dbReference type="Pfam" id="PF00668">
    <property type="entry name" value="Condensation"/>
    <property type="match status" value="1"/>
</dbReference>
<dbReference type="InterPro" id="IPR001242">
    <property type="entry name" value="Condensation_dom"/>
</dbReference>
<dbReference type="SUPFAM" id="SSF52777">
    <property type="entry name" value="CoA-dependent acyltransferases"/>
    <property type="match status" value="1"/>
</dbReference>
<dbReference type="EMBL" id="CAJVPS010001071">
    <property type="protein sequence ID" value="CAG8523111.1"/>
    <property type="molecule type" value="Genomic_DNA"/>
</dbReference>
<dbReference type="Pfam" id="PF07993">
    <property type="entry name" value="NAD_binding_4"/>
    <property type="match status" value="1"/>
</dbReference>
<dbReference type="SUPFAM" id="SSF47336">
    <property type="entry name" value="ACP-like"/>
    <property type="match status" value="1"/>
</dbReference>
<keyword evidence="10" id="KW-0560">Oxidoreductase</keyword>
<dbReference type="InterPro" id="IPR010071">
    <property type="entry name" value="AA_adenyl_dom"/>
</dbReference>
<dbReference type="NCBIfam" id="TIGR01733">
    <property type="entry name" value="AA-adenyl-dom"/>
    <property type="match status" value="1"/>
</dbReference>
<evidence type="ECO:0000256" key="7">
    <source>
        <dbReference type="ARBA" id="ARBA00022553"/>
    </source>
</evidence>
<comment type="cofactor">
    <cofactor evidence="1">
        <name>pantetheine 4'-phosphate</name>
        <dbReference type="ChEBI" id="CHEBI:47942"/>
    </cofactor>
</comment>
<keyword evidence="11" id="KW-0457">Lysine biosynthesis</keyword>
<dbReference type="Proteomes" id="UP000789508">
    <property type="component" value="Unassembled WGS sequence"/>
</dbReference>
<comment type="pathway">
    <text evidence="3">Amino-acid biosynthesis; L-lysine biosynthesis via AAA pathway; L-lysine from L-alpha-aminoadipate (fungal route): step 1/3.</text>
</comment>
<dbReference type="GO" id="GO:0031177">
    <property type="term" value="F:phosphopantetheine binding"/>
    <property type="evidence" value="ECO:0007669"/>
    <property type="project" value="InterPro"/>
</dbReference>
<comment type="catalytic activity">
    <reaction evidence="15">
        <text>(S)-2-amino-6-oxohexanoate + NAD(+) + H2O = L-2-aminoadipate + NADH + 2 H(+)</text>
        <dbReference type="Rhea" id="RHEA:12308"/>
        <dbReference type="ChEBI" id="CHEBI:15377"/>
        <dbReference type="ChEBI" id="CHEBI:15378"/>
        <dbReference type="ChEBI" id="CHEBI:57540"/>
        <dbReference type="ChEBI" id="CHEBI:57945"/>
        <dbReference type="ChEBI" id="CHEBI:58321"/>
        <dbReference type="ChEBI" id="CHEBI:58672"/>
        <dbReference type="EC" id="1.2.1.31"/>
    </reaction>
</comment>
<gene>
    <name evidence="18" type="ORF">ALEPTO_LOCUS4570</name>
</gene>
<dbReference type="GO" id="GO:0009085">
    <property type="term" value="P:lysine biosynthetic process"/>
    <property type="evidence" value="ECO:0007669"/>
    <property type="project" value="UniProtKB-KW"/>
</dbReference>
<keyword evidence="8" id="KW-0028">Amino-acid biosynthesis</keyword>
<evidence type="ECO:0000256" key="1">
    <source>
        <dbReference type="ARBA" id="ARBA00001957"/>
    </source>
</evidence>
<dbReference type="Gene3D" id="3.30.300.30">
    <property type="match status" value="1"/>
</dbReference>
<dbReference type="SUPFAM" id="SSF56801">
    <property type="entry name" value="Acetyl-CoA synthetase-like"/>
    <property type="match status" value="1"/>
</dbReference>
<keyword evidence="19" id="KW-1185">Reference proteome</keyword>